<dbReference type="AlphaFoldDB" id="A0A482IQW4"/>
<dbReference type="GO" id="GO:0046654">
    <property type="term" value="P:tetrahydrofolate biosynthetic process"/>
    <property type="evidence" value="ECO:0007669"/>
    <property type="project" value="UniProtKB-UniRule"/>
</dbReference>
<name>A0A482IQW4_9BURK</name>
<dbReference type="InterPro" id="IPR022838">
    <property type="entry name" value="GTP_cyclohydrolase_FolE2"/>
</dbReference>
<sequence length="309" mass="33938">MSAALPDVSLTDVSPTFTPLEWVGMQGIDLPIRLVEPGYRRQLHARADLHVDLPAPRVKGIHMSRLYALLDALDDGEGLSPIRIRQLLEAMVDSHRDCETGSARLRLRFDLLVRRSALVTEGIAGWKSYPVRLDASLVGNVFALTGRITAGYSSTCPCSAALARQLVEQGFEKAFAHERRVDVARVLAWLRQHGTLATPHSQRSEAAITVDVAVDLPNLGLLDLVDHIERALGTPVQTAVKRADEQAFAALNGQNLMFVEDAARRIQVALDGRFANPRVHVRHLESLHPHDAVAWAAPLQTKHAREVAA</sequence>
<evidence type="ECO:0000256" key="2">
    <source>
        <dbReference type="HAMAP-Rule" id="MF_01527"/>
    </source>
</evidence>
<evidence type="ECO:0000313" key="4">
    <source>
        <dbReference type="Proteomes" id="UP000253772"/>
    </source>
</evidence>
<dbReference type="NCBIfam" id="NF010200">
    <property type="entry name" value="PRK13674.1-1"/>
    <property type="match status" value="1"/>
</dbReference>
<dbReference type="InterPro" id="IPR003801">
    <property type="entry name" value="GTP_cyclohydrolase_FolE2/MptA"/>
</dbReference>
<dbReference type="Proteomes" id="UP000253772">
    <property type="component" value="Chromosome c1"/>
</dbReference>
<dbReference type="Pfam" id="PF02649">
    <property type="entry name" value="GCHY-1"/>
    <property type="match status" value="1"/>
</dbReference>
<comment type="catalytic activity">
    <reaction evidence="2">
        <text>GTP + H2O = 7,8-dihydroneopterin 3'-triphosphate + formate + H(+)</text>
        <dbReference type="Rhea" id="RHEA:17473"/>
        <dbReference type="ChEBI" id="CHEBI:15377"/>
        <dbReference type="ChEBI" id="CHEBI:15378"/>
        <dbReference type="ChEBI" id="CHEBI:15740"/>
        <dbReference type="ChEBI" id="CHEBI:37565"/>
        <dbReference type="ChEBI" id="CHEBI:58462"/>
        <dbReference type="EC" id="3.5.4.16"/>
    </reaction>
</comment>
<dbReference type="GO" id="GO:0003934">
    <property type="term" value="F:GTP cyclohydrolase I activity"/>
    <property type="evidence" value="ECO:0007669"/>
    <property type="project" value="UniProtKB-UniRule"/>
</dbReference>
<comment type="function">
    <text evidence="2">Converts GTP to 7,8-dihydroneopterin triphosphate.</text>
</comment>
<proteinExistence type="inferred from homology"/>
<comment type="similarity">
    <text evidence="2">Belongs to the GTP cyclohydrolase IV family.</text>
</comment>
<evidence type="ECO:0000256" key="1">
    <source>
        <dbReference type="ARBA" id="ARBA00022801"/>
    </source>
</evidence>
<dbReference type="UniPathway" id="UPA00848">
    <property type="reaction ID" value="UER00151"/>
</dbReference>
<dbReference type="EC" id="3.5.4.16" evidence="2"/>
<comment type="pathway">
    <text evidence="2">Cofactor biosynthesis; 7,8-dihydroneopterin triphosphate biosynthesis; 7,8-dihydroneopterin triphosphate from GTP: step 1/1.</text>
</comment>
<dbReference type="HAMAP" id="MF_01527_B">
    <property type="entry name" value="GTP_cyclohydrol_B"/>
    <property type="match status" value="1"/>
</dbReference>
<dbReference type="PANTHER" id="PTHR36445:SF1">
    <property type="entry name" value="GTP CYCLOHYDROLASE MPTA"/>
    <property type="match status" value="1"/>
</dbReference>
<protein>
    <recommendedName>
        <fullName evidence="2">GTP cyclohydrolase FolE2</fullName>
        <ecNumber evidence="2">3.5.4.16</ecNumber>
    </recommendedName>
</protein>
<feature type="site" description="May be catalytically important" evidence="2">
    <location>
        <position position="156"/>
    </location>
</feature>
<dbReference type="Gene3D" id="3.10.270.10">
    <property type="entry name" value="Urate Oxidase"/>
    <property type="match status" value="1"/>
</dbReference>
<accession>A0A482IQW4</accession>
<dbReference type="EMBL" id="CP037900">
    <property type="protein sequence ID" value="QBP09270.1"/>
    <property type="molecule type" value="Genomic_DNA"/>
</dbReference>
<reference evidence="3 4" key="1">
    <citation type="submission" date="2019-03" db="EMBL/GenBank/DDBJ databases">
        <title>Comparative insights into the high quality Complete genome sequence of highly metal resistant Cupriavidus metallidurans strain BS1 isolated from a gold-copper mine.</title>
        <authorList>
            <person name="Mazhar H.S."/>
            <person name="Rensing C."/>
        </authorList>
    </citation>
    <scope>NUCLEOTIDE SEQUENCE [LARGE SCALE GENOMIC DNA]</scope>
    <source>
        <strain evidence="3 4">BS1</strain>
    </source>
</reference>
<keyword evidence="1 2" id="KW-0378">Hydrolase</keyword>
<dbReference type="RefSeq" id="WP_017515313.1">
    <property type="nucleotide sequence ID" value="NZ_CP037900.1"/>
</dbReference>
<dbReference type="PANTHER" id="PTHR36445">
    <property type="entry name" value="GTP CYCLOHYDROLASE MPTA"/>
    <property type="match status" value="1"/>
</dbReference>
<gene>
    <name evidence="2" type="primary">folE2</name>
    <name evidence="3" type="ORF">DDF84_005595</name>
</gene>
<organism evidence="3 4">
    <name type="scientific">Cupriavidus metallidurans</name>
    <dbReference type="NCBI Taxonomy" id="119219"/>
    <lineage>
        <taxon>Bacteria</taxon>
        <taxon>Pseudomonadati</taxon>
        <taxon>Pseudomonadota</taxon>
        <taxon>Betaproteobacteria</taxon>
        <taxon>Burkholderiales</taxon>
        <taxon>Burkholderiaceae</taxon>
        <taxon>Cupriavidus</taxon>
    </lineage>
</organism>
<evidence type="ECO:0000313" key="3">
    <source>
        <dbReference type="EMBL" id="QBP09270.1"/>
    </source>
</evidence>
<dbReference type="OrthoDB" id="239637at2"/>